<gene>
    <name evidence="1" type="ORF">NU08_0354</name>
</gene>
<comment type="caution">
    <text evidence="1">The sequence shown here is derived from an EMBL/GenBank/DDBJ whole genome shotgun (WGS) entry which is preliminary data.</text>
</comment>
<dbReference type="Proteomes" id="UP000290433">
    <property type="component" value="Unassembled WGS sequence"/>
</dbReference>
<dbReference type="AlphaFoldDB" id="A0A444W4V0"/>
<reference evidence="1 2" key="1">
    <citation type="submission" date="2014-12" db="EMBL/GenBank/DDBJ databases">
        <title>Genome sequence of Flavobacterium anhuiense RCM74.</title>
        <authorList>
            <person name="Kim J.F."/>
            <person name="Song J.Y."/>
            <person name="Kwak M.-J."/>
            <person name="Lee S.-W."/>
        </authorList>
    </citation>
    <scope>NUCLEOTIDE SEQUENCE [LARGE SCALE GENOMIC DNA]</scope>
    <source>
        <strain evidence="1 2">RCM74</strain>
    </source>
</reference>
<protein>
    <submittedName>
        <fullName evidence="1">Uncharacterized protein</fullName>
    </submittedName>
</protein>
<dbReference type="EMBL" id="JUIV01000001">
    <property type="protein sequence ID" value="RYJ40917.1"/>
    <property type="molecule type" value="Genomic_DNA"/>
</dbReference>
<organism evidence="1 2">
    <name type="scientific">Flavobacterium anhuiense</name>
    <dbReference type="NCBI Taxonomy" id="459526"/>
    <lineage>
        <taxon>Bacteria</taxon>
        <taxon>Pseudomonadati</taxon>
        <taxon>Bacteroidota</taxon>
        <taxon>Flavobacteriia</taxon>
        <taxon>Flavobacteriales</taxon>
        <taxon>Flavobacteriaceae</taxon>
        <taxon>Flavobacterium</taxon>
    </lineage>
</organism>
<proteinExistence type="predicted"/>
<evidence type="ECO:0000313" key="1">
    <source>
        <dbReference type="EMBL" id="RYJ40917.1"/>
    </source>
</evidence>
<sequence>MAKIHYLLVLTEIYLSYNKLKYLIDFYKDFMKKVSFFKALRICFD</sequence>
<accession>A0A444W4V0</accession>
<evidence type="ECO:0000313" key="2">
    <source>
        <dbReference type="Proteomes" id="UP000290433"/>
    </source>
</evidence>
<name>A0A444W4V0_9FLAO</name>